<organism evidence="2 3">
    <name type="scientific">Caulobacter ginsengisoli</name>
    <dbReference type="NCBI Taxonomy" id="400775"/>
    <lineage>
        <taxon>Bacteria</taxon>
        <taxon>Pseudomonadati</taxon>
        <taxon>Pseudomonadota</taxon>
        <taxon>Alphaproteobacteria</taxon>
        <taxon>Caulobacterales</taxon>
        <taxon>Caulobacteraceae</taxon>
        <taxon>Caulobacter</taxon>
    </lineage>
</organism>
<proteinExistence type="predicted"/>
<feature type="transmembrane region" description="Helical" evidence="1">
    <location>
        <begin position="41"/>
        <end position="61"/>
    </location>
</feature>
<keyword evidence="1" id="KW-0812">Transmembrane</keyword>
<comment type="caution">
    <text evidence="2">The sequence shown here is derived from an EMBL/GenBank/DDBJ whole genome shotgun (WGS) entry which is preliminary data.</text>
</comment>
<reference evidence="2 3" key="1">
    <citation type="submission" date="2023-07" db="EMBL/GenBank/DDBJ databases">
        <title>Genomic Encyclopedia of Type Strains, Phase IV (KMG-IV): sequencing the most valuable type-strain genomes for metagenomic binning, comparative biology and taxonomic classification.</title>
        <authorList>
            <person name="Goeker M."/>
        </authorList>
    </citation>
    <scope>NUCLEOTIDE SEQUENCE [LARGE SCALE GENOMIC DNA]</scope>
    <source>
        <strain evidence="2 3">DSM 18695</strain>
    </source>
</reference>
<protein>
    <recommendedName>
        <fullName evidence="4">DUF2842 domain-containing protein</fullName>
    </recommendedName>
</protein>
<dbReference type="EMBL" id="JAUSVS010000001">
    <property type="protein sequence ID" value="MDQ0463209.1"/>
    <property type="molecule type" value="Genomic_DNA"/>
</dbReference>
<dbReference type="InterPro" id="IPR021265">
    <property type="entry name" value="DUF2842"/>
</dbReference>
<keyword evidence="3" id="KW-1185">Reference proteome</keyword>
<dbReference type="RefSeq" id="WP_307346688.1">
    <property type="nucleotide sequence ID" value="NZ_JAUSVS010000001.1"/>
</dbReference>
<evidence type="ECO:0000256" key="1">
    <source>
        <dbReference type="SAM" id="Phobius"/>
    </source>
</evidence>
<evidence type="ECO:0000313" key="3">
    <source>
        <dbReference type="Proteomes" id="UP001228905"/>
    </source>
</evidence>
<evidence type="ECO:0008006" key="4">
    <source>
        <dbReference type="Google" id="ProtNLM"/>
    </source>
</evidence>
<keyword evidence="1" id="KW-0472">Membrane</keyword>
<sequence>MGPRLRKLIGGLAMLVFLAAYVVLAVTLVDYLPRWGWLKGLYFIVVGIGWGVPLIPLLTWMDKGKWR</sequence>
<evidence type="ECO:0000313" key="2">
    <source>
        <dbReference type="EMBL" id="MDQ0463209.1"/>
    </source>
</evidence>
<dbReference type="Proteomes" id="UP001228905">
    <property type="component" value="Unassembled WGS sequence"/>
</dbReference>
<keyword evidence="1" id="KW-1133">Transmembrane helix</keyword>
<name>A0ABU0IMH2_9CAUL</name>
<gene>
    <name evidence="2" type="ORF">QO010_000957</name>
</gene>
<accession>A0ABU0IMH2</accession>
<dbReference type="Pfam" id="PF11003">
    <property type="entry name" value="DUF2842"/>
    <property type="match status" value="1"/>
</dbReference>